<reference evidence="2 3" key="1">
    <citation type="submission" date="2015-09" db="EMBL/GenBank/DDBJ databases">
        <title>Identification and resolution of microdiversity through metagenomic sequencing of parallel consortia.</title>
        <authorList>
            <person name="Nelson W.C."/>
            <person name="Romine M.F."/>
            <person name="Lindemann S.R."/>
        </authorList>
    </citation>
    <scope>NUCLEOTIDE SEQUENCE [LARGE SCALE GENOMIC DNA]</scope>
    <source>
        <strain evidence="2">Ana</strain>
    </source>
</reference>
<feature type="non-terminal residue" evidence="2">
    <location>
        <position position="1"/>
    </location>
</feature>
<dbReference type="EMBL" id="LJZR01000077">
    <property type="protein sequence ID" value="KPQ31909.1"/>
    <property type="molecule type" value="Genomic_DNA"/>
</dbReference>
<evidence type="ECO:0000313" key="2">
    <source>
        <dbReference type="EMBL" id="KPQ31909.1"/>
    </source>
</evidence>
<keyword evidence="1" id="KW-1133">Transmembrane helix</keyword>
<protein>
    <submittedName>
        <fullName evidence="2">Uncharacterized protein</fullName>
    </submittedName>
</protein>
<sequence length="53" mass="5870">LGKSSRFSSALLLDTANGCSLFFFILYINALPKMLSLILHTYPTDIAIYGDQD</sequence>
<dbReference type="Proteomes" id="UP000050465">
    <property type="component" value="Unassembled WGS sequence"/>
</dbReference>
<evidence type="ECO:0000256" key="1">
    <source>
        <dbReference type="SAM" id="Phobius"/>
    </source>
</evidence>
<dbReference type="AlphaFoldDB" id="A0A0P8BT32"/>
<name>A0A0P8BT32_9CYAN</name>
<evidence type="ECO:0000313" key="3">
    <source>
        <dbReference type="Proteomes" id="UP000050465"/>
    </source>
</evidence>
<keyword evidence="1" id="KW-0812">Transmembrane</keyword>
<gene>
    <name evidence="2" type="ORF">HLUCCA11_22735</name>
</gene>
<proteinExistence type="predicted"/>
<keyword evidence="1" id="KW-0472">Membrane</keyword>
<organism evidence="2 3">
    <name type="scientific">Phormidesmis priestleyi Ana</name>
    <dbReference type="NCBI Taxonomy" id="1666911"/>
    <lineage>
        <taxon>Bacteria</taxon>
        <taxon>Bacillati</taxon>
        <taxon>Cyanobacteriota</taxon>
        <taxon>Cyanophyceae</taxon>
        <taxon>Leptolyngbyales</taxon>
        <taxon>Leptolyngbyaceae</taxon>
        <taxon>Phormidesmis</taxon>
    </lineage>
</organism>
<comment type="caution">
    <text evidence="2">The sequence shown here is derived from an EMBL/GenBank/DDBJ whole genome shotgun (WGS) entry which is preliminary data.</text>
</comment>
<accession>A0A0P8BT32</accession>
<feature type="transmembrane region" description="Helical" evidence="1">
    <location>
        <begin position="6"/>
        <end position="28"/>
    </location>
</feature>